<organism evidence="1">
    <name type="scientific">bioreactor metagenome</name>
    <dbReference type="NCBI Taxonomy" id="1076179"/>
    <lineage>
        <taxon>unclassified sequences</taxon>
        <taxon>metagenomes</taxon>
        <taxon>ecological metagenomes</taxon>
    </lineage>
</organism>
<dbReference type="AlphaFoldDB" id="A0A645HET2"/>
<comment type="caution">
    <text evidence="1">The sequence shown here is derived from an EMBL/GenBank/DDBJ whole genome shotgun (WGS) entry which is preliminary data.</text>
</comment>
<evidence type="ECO:0000313" key="1">
    <source>
        <dbReference type="EMBL" id="MPN37557.1"/>
    </source>
</evidence>
<protein>
    <submittedName>
        <fullName evidence="1">Uncharacterized protein</fullName>
    </submittedName>
</protein>
<proteinExistence type="predicted"/>
<gene>
    <name evidence="1" type="ORF">SDC9_185077</name>
</gene>
<dbReference type="EMBL" id="VSSQ01092275">
    <property type="protein sequence ID" value="MPN37557.1"/>
    <property type="molecule type" value="Genomic_DNA"/>
</dbReference>
<name>A0A645HET2_9ZZZZ</name>
<accession>A0A645HET2</accession>
<sequence length="146" mass="15971">MPKNTAMPIAWRISEPAPEDSTSGTTPMMKAIEVIRIGRRRRRLASIAAWSGGLPCSSSSRANSTIRMAFLADRPTSTISPIWVNRLLSPPVSHTPVSAARMLVGTIMITASGKVRLSYWAASTRNTSRTLKGKIHMPALPARIFW</sequence>
<reference evidence="1" key="1">
    <citation type="submission" date="2019-08" db="EMBL/GenBank/DDBJ databases">
        <authorList>
            <person name="Kucharzyk K."/>
            <person name="Murdoch R.W."/>
            <person name="Higgins S."/>
            <person name="Loffler F."/>
        </authorList>
    </citation>
    <scope>NUCLEOTIDE SEQUENCE</scope>
</reference>